<evidence type="ECO:0000256" key="1">
    <source>
        <dbReference type="SAM" id="MobiDB-lite"/>
    </source>
</evidence>
<gene>
    <name evidence="2" type="ORF">HaLaN_32003</name>
</gene>
<feature type="compositionally biased region" description="Low complexity" evidence="1">
    <location>
        <begin position="82"/>
        <end position="92"/>
    </location>
</feature>
<protein>
    <submittedName>
        <fullName evidence="2">Uncharacterized protein</fullName>
    </submittedName>
</protein>
<evidence type="ECO:0000313" key="2">
    <source>
        <dbReference type="EMBL" id="GFH32735.1"/>
    </source>
</evidence>
<comment type="caution">
    <text evidence="2">The sequence shown here is derived from an EMBL/GenBank/DDBJ whole genome shotgun (WGS) entry which is preliminary data.</text>
</comment>
<dbReference type="AlphaFoldDB" id="A0A6A0AJS2"/>
<evidence type="ECO:0000313" key="3">
    <source>
        <dbReference type="Proteomes" id="UP000485058"/>
    </source>
</evidence>
<reference evidence="2 3" key="1">
    <citation type="submission" date="2020-02" db="EMBL/GenBank/DDBJ databases">
        <title>Draft genome sequence of Haematococcus lacustris strain NIES-144.</title>
        <authorList>
            <person name="Morimoto D."/>
            <person name="Nakagawa S."/>
            <person name="Yoshida T."/>
            <person name="Sawayama S."/>
        </authorList>
    </citation>
    <scope>NUCLEOTIDE SEQUENCE [LARGE SCALE GENOMIC DNA]</scope>
    <source>
        <strain evidence="2 3">NIES-144</strain>
    </source>
</reference>
<feature type="region of interest" description="Disordered" evidence="1">
    <location>
        <begin position="69"/>
        <end position="137"/>
    </location>
</feature>
<proteinExistence type="predicted"/>
<sequence>MQGLSSRSEVMKGWLKPKLKGLVMAHIRNTLTGLHGDEQEQLVAGAGAALELPTPPAAPPWQQLAAGAGAALGLPTPPAAPPRQLLAAGAGASPELLTPPAEEQGDTAQLDTSSAHKRRAGVRDWTQPAEQGSIAIA</sequence>
<keyword evidence="3" id="KW-1185">Reference proteome</keyword>
<accession>A0A6A0AJS2</accession>
<dbReference type="EMBL" id="BLLF01007046">
    <property type="protein sequence ID" value="GFH32735.1"/>
    <property type="molecule type" value="Genomic_DNA"/>
</dbReference>
<organism evidence="2 3">
    <name type="scientific">Haematococcus lacustris</name>
    <name type="common">Green alga</name>
    <name type="synonym">Haematococcus pluvialis</name>
    <dbReference type="NCBI Taxonomy" id="44745"/>
    <lineage>
        <taxon>Eukaryota</taxon>
        <taxon>Viridiplantae</taxon>
        <taxon>Chlorophyta</taxon>
        <taxon>core chlorophytes</taxon>
        <taxon>Chlorophyceae</taxon>
        <taxon>CS clade</taxon>
        <taxon>Chlamydomonadales</taxon>
        <taxon>Haematococcaceae</taxon>
        <taxon>Haematococcus</taxon>
    </lineage>
</organism>
<dbReference type="Proteomes" id="UP000485058">
    <property type="component" value="Unassembled WGS sequence"/>
</dbReference>
<name>A0A6A0AJS2_HAELA</name>